<dbReference type="AlphaFoldDB" id="A0A346XRF1"/>
<dbReference type="Proteomes" id="UP000264006">
    <property type="component" value="Chromosome"/>
</dbReference>
<protein>
    <submittedName>
        <fullName evidence="2">Uncharacterized protein</fullName>
    </submittedName>
</protein>
<feature type="signal peptide" evidence="1">
    <location>
        <begin position="1"/>
        <end position="22"/>
    </location>
</feature>
<dbReference type="KEGG" id="euz:DVS28_a0090"/>
<name>A0A346XRF1_9ACTN</name>
<sequence length="237" mass="23798">MRVALSVVALFLVTALGLPAGAVEPAPHITDPAGDANAINGQGLVTGSAAQGTSTPVGYAPADLLAVRYATAYKAVPVGGDGLTYVQSGLEAHITTAAPATSAGPTLIYRLNVEVGSCGGFVQYYLNGPASGPTDGTTLEFRQFASRGCAADATIRPAGWYASVTGNTLVFHMPLSGLSGADRSNFSVGRSVVTSTAEVRTQLAALTAPAIDLTAPGTTFVIGSDRPADVPCTVGCP</sequence>
<dbReference type="RefSeq" id="WP_114589693.1">
    <property type="nucleotide sequence ID" value="NZ_CP031165.1"/>
</dbReference>
<evidence type="ECO:0000313" key="3">
    <source>
        <dbReference type="Proteomes" id="UP000264006"/>
    </source>
</evidence>
<dbReference type="EMBL" id="CP031165">
    <property type="protein sequence ID" value="AXV04798.1"/>
    <property type="molecule type" value="Genomic_DNA"/>
</dbReference>
<reference evidence="2 3" key="1">
    <citation type="submission" date="2018-09" db="EMBL/GenBank/DDBJ databases">
        <title>Complete genome sequence of Euzebya sp. DY32-46 isolated from seawater of Pacific Ocean.</title>
        <authorList>
            <person name="Xu L."/>
            <person name="Wu Y.-H."/>
            <person name="Xu X.-W."/>
        </authorList>
    </citation>
    <scope>NUCLEOTIDE SEQUENCE [LARGE SCALE GENOMIC DNA]</scope>
    <source>
        <strain evidence="2 3">DY32-46</strain>
    </source>
</reference>
<keyword evidence="3" id="KW-1185">Reference proteome</keyword>
<proteinExistence type="predicted"/>
<accession>A0A346XRF1</accession>
<keyword evidence="1" id="KW-0732">Signal</keyword>
<evidence type="ECO:0000313" key="2">
    <source>
        <dbReference type="EMBL" id="AXV04798.1"/>
    </source>
</evidence>
<gene>
    <name evidence="2" type="ORF">DVS28_a0090</name>
</gene>
<dbReference type="OrthoDB" id="9822255at2"/>
<feature type="chain" id="PRO_5016725688" evidence="1">
    <location>
        <begin position="23"/>
        <end position="237"/>
    </location>
</feature>
<evidence type="ECO:0000256" key="1">
    <source>
        <dbReference type="SAM" id="SignalP"/>
    </source>
</evidence>
<organism evidence="2 3">
    <name type="scientific">Euzebya pacifica</name>
    <dbReference type="NCBI Taxonomy" id="1608957"/>
    <lineage>
        <taxon>Bacteria</taxon>
        <taxon>Bacillati</taxon>
        <taxon>Actinomycetota</taxon>
        <taxon>Nitriliruptoria</taxon>
        <taxon>Euzebyales</taxon>
    </lineage>
</organism>